<evidence type="ECO:0000313" key="2">
    <source>
        <dbReference type="Proteomes" id="UP000272440"/>
    </source>
</evidence>
<accession>A0A2S6EC30</accession>
<gene>
    <name evidence="1" type="ORF">EAO28_12260</name>
</gene>
<dbReference type="AlphaFoldDB" id="A0A2S6EC30"/>
<reference evidence="1 2" key="1">
    <citation type="journal article" date="2019" name="Antimicrob. Agents Chemother.">
        <title>Applying Rapid Whole Genome Sequencing to Predict Phenotypic Antimicrobial Susceptibility Testing Results Among Carbapenem-Resistant Klebsiella pneumoniae Clinical Isolates.</title>
        <authorList>
            <person name="Tamma P.D."/>
            <person name="Fan Y."/>
            <person name="Bergman Y."/>
            <person name="Pertea G."/>
            <person name="Kazmi A."/>
            <person name="Lewis S."/>
            <person name="Carroll K.C."/>
            <person name="Schatz M.C."/>
            <person name="Timp W."/>
            <person name="Simner P.J."/>
        </authorList>
    </citation>
    <scope>NUCLEOTIDE SEQUENCE [LARGE SCALE GENOMIC DNA]</scope>
    <source>
        <strain evidence="1 2">KLPN_33</strain>
    </source>
</reference>
<organism evidence="1 2">
    <name type="scientific">Klebsiella pneumoniae</name>
    <dbReference type="NCBI Taxonomy" id="573"/>
    <lineage>
        <taxon>Bacteria</taxon>
        <taxon>Pseudomonadati</taxon>
        <taxon>Pseudomonadota</taxon>
        <taxon>Gammaproteobacteria</taxon>
        <taxon>Enterobacterales</taxon>
        <taxon>Enterobacteriaceae</taxon>
        <taxon>Klebsiella/Raoultella group</taxon>
        <taxon>Klebsiella</taxon>
        <taxon>Klebsiella pneumoniae complex</taxon>
    </lineage>
</organism>
<proteinExistence type="predicted"/>
<dbReference type="EMBL" id="RCZY01000002">
    <property type="protein sequence ID" value="RRE43547.1"/>
    <property type="molecule type" value="Genomic_DNA"/>
</dbReference>
<comment type="caution">
    <text evidence="1">The sequence shown here is derived from an EMBL/GenBank/DDBJ whole genome shotgun (WGS) entry which is preliminary data.</text>
</comment>
<name>A0A2S6EC30_KLEPN</name>
<sequence length="77" mass="8855">MKSIIAALAGVIGQHGEFIPSFHIVPYFSFIMNQKGETKFTTNCIAGYFLNCNYAIAYYNPVRLLNQEDYDERINRI</sequence>
<evidence type="ECO:0000313" key="1">
    <source>
        <dbReference type="EMBL" id="RRE43547.1"/>
    </source>
</evidence>
<protein>
    <submittedName>
        <fullName evidence="1">Uncharacterized protein</fullName>
    </submittedName>
</protein>
<dbReference type="Proteomes" id="UP000272440">
    <property type="component" value="Unassembled WGS sequence"/>
</dbReference>